<dbReference type="SUPFAM" id="SSF103473">
    <property type="entry name" value="MFS general substrate transporter"/>
    <property type="match status" value="1"/>
</dbReference>
<feature type="transmembrane region" description="Helical" evidence="4">
    <location>
        <begin position="357"/>
        <end position="377"/>
    </location>
</feature>
<dbReference type="Proteomes" id="UP001082899">
    <property type="component" value="Unassembled WGS sequence"/>
</dbReference>
<accession>A0ABT3ZRJ7</accession>
<feature type="transmembrane region" description="Helical" evidence="4">
    <location>
        <begin position="295"/>
        <end position="314"/>
    </location>
</feature>
<evidence type="ECO:0000256" key="1">
    <source>
        <dbReference type="ARBA" id="ARBA00022692"/>
    </source>
</evidence>
<keyword evidence="2 4" id="KW-1133">Transmembrane helix</keyword>
<comment type="similarity">
    <text evidence="4">Belongs to the major facilitator superfamily. YhhS family.</text>
</comment>
<name>A0ABT3ZRJ7_9BURK</name>
<protein>
    <recommendedName>
        <fullName evidence="4">Uncharacterized MFS-type transporter OVY01_17990</fullName>
    </recommendedName>
</protein>
<evidence type="ECO:0000313" key="7">
    <source>
        <dbReference type="Proteomes" id="UP001082899"/>
    </source>
</evidence>
<dbReference type="InterPro" id="IPR020846">
    <property type="entry name" value="MFS_dom"/>
</dbReference>
<feature type="transmembrane region" description="Helical" evidence="4">
    <location>
        <begin position="383"/>
        <end position="404"/>
    </location>
</feature>
<dbReference type="Gene3D" id="1.20.1250.20">
    <property type="entry name" value="MFS general substrate transporter like domains"/>
    <property type="match status" value="1"/>
</dbReference>
<keyword evidence="4" id="KW-1003">Cell membrane</keyword>
<feature type="transmembrane region" description="Helical" evidence="4">
    <location>
        <begin position="164"/>
        <end position="185"/>
    </location>
</feature>
<feature type="transmembrane region" description="Helical" evidence="4">
    <location>
        <begin position="264"/>
        <end position="283"/>
    </location>
</feature>
<feature type="transmembrane region" description="Helical" evidence="4">
    <location>
        <begin position="125"/>
        <end position="152"/>
    </location>
</feature>
<dbReference type="RefSeq" id="WP_267848947.1">
    <property type="nucleotide sequence ID" value="NZ_JAPMXC010000010.1"/>
</dbReference>
<dbReference type="InterPro" id="IPR036259">
    <property type="entry name" value="MFS_trans_sf"/>
</dbReference>
<evidence type="ECO:0000256" key="2">
    <source>
        <dbReference type="ARBA" id="ARBA00022989"/>
    </source>
</evidence>
<evidence type="ECO:0000313" key="6">
    <source>
        <dbReference type="EMBL" id="MCY0389047.1"/>
    </source>
</evidence>
<feature type="domain" description="Major facilitator superfamily (MFS) profile" evidence="5">
    <location>
        <begin position="22"/>
        <end position="407"/>
    </location>
</feature>
<keyword evidence="3 4" id="KW-0472">Membrane</keyword>
<dbReference type="PANTHER" id="PTHR23531">
    <property type="entry name" value="QUINOLENE RESISTANCE PROTEIN NORA"/>
    <property type="match status" value="1"/>
</dbReference>
<keyword evidence="4" id="KW-0997">Cell inner membrane</keyword>
<evidence type="ECO:0000259" key="5">
    <source>
        <dbReference type="PROSITE" id="PS50850"/>
    </source>
</evidence>
<comment type="subcellular location">
    <subcellularLocation>
        <location evidence="4">Cell inner membrane</location>
        <topology evidence="4">Multi-pass membrane protein</topology>
    </subcellularLocation>
</comment>
<dbReference type="CDD" id="cd17489">
    <property type="entry name" value="MFS_YfcJ_like"/>
    <property type="match status" value="1"/>
</dbReference>
<dbReference type="NCBIfam" id="NF003477">
    <property type="entry name" value="PRK05122.1"/>
    <property type="match status" value="1"/>
</dbReference>
<sequence length="417" mass="42271">MPAPHQPPDAPAAAASAPVTLQILSVVIFTFLCYLGIGLPLAVVPGYVHQTLGYSSMIAGLAISVQYFATLVTRPLAGRLIDTLGPKKTVQRGLIAALCSGALLLLAGLLQALPLLGPRYGPPLGLALLILSRLGMGCAESFCSTGSIMWGIGRVGHANNASVISWNGVGTYGALAIGAPLGVVIDQWLGFVGLGVSVTALALLGLALAAPKTSAPVAHGERMPFSSVFSRVLPHGIGLALGSVGFGALATFVTLYYASRQWPHAALSLTVFGTLFVGTRLLFANTIRTQGGFRVAITSFLIEGAGLALIWLAATPQMALVGAALTGLGFALVFPALGVEAVALVPPASRGAALSAYSVFLDLSLGITGPVAGLIASDFGYPSVYLFAAVAALLAAALVVLLAHRAGGGSLGRRTTA</sequence>
<dbReference type="InterPro" id="IPR052714">
    <property type="entry name" value="MFS_Exporter"/>
</dbReference>
<dbReference type="HAMAP" id="MF_01118">
    <property type="entry name" value="MFS_YhhS"/>
    <property type="match status" value="1"/>
</dbReference>
<gene>
    <name evidence="6" type="ORF">OVY01_17990</name>
</gene>
<feature type="transmembrane region" description="Helical" evidence="4">
    <location>
        <begin position="191"/>
        <end position="211"/>
    </location>
</feature>
<evidence type="ECO:0000256" key="4">
    <source>
        <dbReference type="HAMAP-Rule" id="MF_01118"/>
    </source>
</evidence>
<feature type="transmembrane region" description="Helical" evidence="4">
    <location>
        <begin position="54"/>
        <end position="73"/>
    </location>
</feature>
<proteinExistence type="inferred from homology"/>
<dbReference type="InterPro" id="IPR023008">
    <property type="entry name" value="MFS_YhhS-like"/>
</dbReference>
<feature type="transmembrane region" description="Helical" evidence="4">
    <location>
        <begin position="232"/>
        <end position="258"/>
    </location>
</feature>
<feature type="transmembrane region" description="Helical" evidence="4">
    <location>
        <begin position="94"/>
        <end position="113"/>
    </location>
</feature>
<dbReference type="PANTHER" id="PTHR23531:SF1">
    <property type="entry name" value="QUINOLENE RESISTANCE PROTEIN NORA"/>
    <property type="match status" value="1"/>
</dbReference>
<evidence type="ECO:0000256" key="3">
    <source>
        <dbReference type="ARBA" id="ARBA00023136"/>
    </source>
</evidence>
<keyword evidence="4" id="KW-0813">Transport</keyword>
<dbReference type="EMBL" id="JAPMXC010000010">
    <property type="protein sequence ID" value="MCY0389047.1"/>
    <property type="molecule type" value="Genomic_DNA"/>
</dbReference>
<feature type="transmembrane region" description="Helical" evidence="4">
    <location>
        <begin position="23"/>
        <end position="48"/>
    </location>
</feature>
<keyword evidence="1 4" id="KW-0812">Transmembrane</keyword>
<feature type="transmembrane region" description="Helical" evidence="4">
    <location>
        <begin position="320"/>
        <end position="345"/>
    </location>
</feature>
<organism evidence="6 7">
    <name type="scientific">Robbsia betulipollinis</name>
    <dbReference type="NCBI Taxonomy" id="2981849"/>
    <lineage>
        <taxon>Bacteria</taxon>
        <taxon>Pseudomonadati</taxon>
        <taxon>Pseudomonadota</taxon>
        <taxon>Betaproteobacteria</taxon>
        <taxon>Burkholderiales</taxon>
        <taxon>Burkholderiaceae</taxon>
        <taxon>Robbsia</taxon>
    </lineage>
</organism>
<keyword evidence="7" id="KW-1185">Reference proteome</keyword>
<reference evidence="6" key="1">
    <citation type="submission" date="2022-11" db="EMBL/GenBank/DDBJ databases">
        <title>Robbsia betulipollinis sp. nov., isolated from pollen of birch (Betula pendula).</title>
        <authorList>
            <person name="Shi H."/>
            <person name="Ambika Manirajan B."/>
            <person name="Ratering S."/>
            <person name="Geissler-Plaum R."/>
            <person name="Schnell S."/>
        </authorList>
    </citation>
    <scope>NUCLEOTIDE SEQUENCE</scope>
    <source>
        <strain evidence="6">Bb-Pol-6</strain>
    </source>
</reference>
<comment type="caution">
    <text evidence="6">The sequence shown here is derived from an EMBL/GenBank/DDBJ whole genome shotgun (WGS) entry which is preliminary data.</text>
</comment>
<dbReference type="PROSITE" id="PS50850">
    <property type="entry name" value="MFS"/>
    <property type="match status" value="1"/>
</dbReference>
<dbReference type="Pfam" id="PF07690">
    <property type="entry name" value="MFS_1"/>
    <property type="match status" value="2"/>
</dbReference>
<dbReference type="InterPro" id="IPR011701">
    <property type="entry name" value="MFS"/>
</dbReference>